<protein>
    <submittedName>
        <fullName evidence="1">CoA transferase</fullName>
    </submittedName>
</protein>
<accession>A0A1U9UYF5</accession>
<dbReference type="SUPFAM" id="SSF89796">
    <property type="entry name" value="CoA-transferase family III (CaiB/BaiF)"/>
    <property type="match status" value="1"/>
</dbReference>
<dbReference type="PANTHER" id="PTHR48228">
    <property type="entry name" value="SUCCINYL-COA--D-CITRAMALATE COA-TRANSFERASE"/>
    <property type="match status" value="1"/>
</dbReference>
<dbReference type="InterPro" id="IPR050509">
    <property type="entry name" value="CoA-transferase_III"/>
</dbReference>
<dbReference type="Gene3D" id="3.30.1540.10">
    <property type="entry name" value="formyl-coa transferase, domain 3"/>
    <property type="match status" value="1"/>
</dbReference>
<gene>
    <name evidence="1" type="ORF">BJN34_26600</name>
</gene>
<dbReference type="Pfam" id="PF02515">
    <property type="entry name" value="CoA_transf_3"/>
    <property type="match status" value="1"/>
</dbReference>
<keyword evidence="1" id="KW-0808">Transferase</keyword>
<name>A0A1U9UYF5_CUPNE</name>
<dbReference type="KEGG" id="cuh:BJN34_26600"/>
<dbReference type="EMBL" id="CP017758">
    <property type="protein sequence ID" value="AQV97437.1"/>
    <property type="molecule type" value="Genomic_DNA"/>
</dbReference>
<organism evidence="1">
    <name type="scientific">Cupriavidus necator</name>
    <name type="common">Alcaligenes eutrophus</name>
    <name type="synonym">Ralstonia eutropha</name>
    <dbReference type="NCBI Taxonomy" id="106590"/>
    <lineage>
        <taxon>Bacteria</taxon>
        <taxon>Pseudomonadati</taxon>
        <taxon>Pseudomonadota</taxon>
        <taxon>Betaproteobacteria</taxon>
        <taxon>Burkholderiales</taxon>
        <taxon>Burkholderiaceae</taxon>
        <taxon>Cupriavidus</taxon>
    </lineage>
</organism>
<dbReference type="PANTHER" id="PTHR48228:SF5">
    <property type="entry name" value="ALPHA-METHYLACYL-COA RACEMASE"/>
    <property type="match status" value="1"/>
</dbReference>
<dbReference type="InterPro" id="IPR044855">
    <property type="entry name" value="CoA-Trfase_III_dom3_sf"/>
</dbReference>
<evidence type="ECO:0000313" key="1">
    <source>
        <dbReference type="EMBL" id="AQV97437.1"/>
    </source>
</evidence>
<dbReference type="GO" id="GO:0016740">
    <property type="term" value="F:transferase activity"/>
    <property type="evidence" value="ECO:0007669"/>
    <property type="project" value="UniProtKB-KW"/>
</dbReference>
<dbReference type="OrthoDB" id="5294844at2"/>
<dbReference type="InterPro" id="IPR003673">
    <property type="entry name" value="CoA-Trfase_fam_III"/>
</dbReference>
<proteinExistence type="predicted"/>
<dbReference type="InterPro" id="IPR023606">
    <property type="entry name" value="CoA-Trfase_III_dom_1_sf"/>
</dbReference>
<reference evidence="1" key="1">
    <citation type="submission" date="2018-03" db="EMBL/GenBank/DDBJ databases">
        <title>Complete genome sequence of Cupriavidus necator strain NH9, a 3-chlorobenzoate degrader.</title>
        <authorList>
            <person name="Moriuchi R."/>
            <person name="Dohra H."/>
            <person name="Ogawa N."/>
        </authorList>
    </citation>
    <scope>NUCLEOTIDE SEQUENCE</scope>
    <source>
        <strain evidence="1">NH9</strain>
    </source>
</reference>
<dbReference type="AlphaFoldDB" id="A0A1U9UYF5"/>
<dbReference type="RefSeq" id="WP_078199807.1">
    <property type="nucleotide sequence ID" value="NZ_CP017758.1"/>
</dbReference>
<dbReference type="Gene3D" id="3.40.50.10540">
    <property type="entry name" value="Crotonobetainyl-coa:carnitine coa-transferase, domain 1"/>
    <property type="match status" value="1"/>
</dbReference>
<dbReference type="Proteomes" id="UP000189627">
    <property type="component" value="Chromosome 2"/>
</dbReference>
<sequence>MLSGVKVVEICGIGPGPFCAMHLADLGADVIAVERAVPANGATPSTEGYVLNRGKRSVVADLKTAEGRELVLALIQDADALIEGMRPGVMERLGLGPDVCLARNPRLVYGRMTGWGQSGPMAQAAGHDNNYISLSGALYYHGTPAEPPSSAITVVGDVGGGALYLAVGLLSGILNARATGKGTVVDASIVDGSAHMLQLLLSTRRKGFITGERGNNIHDASHFYSTYRCADGKFVTLGAIEPQFYALLLEKLGLAEDPRFARQWDRERWPELHRHFEELFATRTRAQWCALLENTDVCFGPVLSPEEAAGHPHLVARGVYFEAEGLLQASPAPRFDGKAMAAGGIPRRGQHTGEIMAVANASHPGGIWKTD</sequence>